<proteinExistence type="predicted"/>
<evidence type="ECO:0000313" key="1">
    <source>
        <dbReference type="EMBL" id="CQR49978.1"/>
    </source>
</evidence>
<organism evidence="1 2">
    <name type="scientific">Haloferax massiliensis</name>
    <dbReference type="NCBI Taxonomy" id="1476858"/>
    <lineage>
        <taxon>Archaea</taxon>
        <taxon>Methanobacteriati</taxon>
        <taxon>Methanobacteriota</taxon>
        <taxon>Stenosarchaea group</taxon>
        <taxon>Halobacteria</taxon>
        <taxon>Halobacteriales</taxon>
        <taxon>Haloferacaceae</taxon>
        <taxon>Haloferax</taxon>
    </lineage>
</organism>
<protein>
    <submittedName>
        <fullName evidence="1">Uncharacterized protein</fullName>
    </submittedName>
</protein>
<name>A0A0D6JQT2_9EURY</name>
<dbReference type="EMBL" id="CSTE01000002">
    <property type="protein sequence ID" value="CQR49978.1"/>
    <property type="molecule type" value="Genomic_DNA"/>
</dbReference>
<reference evidence="2" key="1">
    <citation type="submission" date="2015-03" db="EMBL/GenBank/DDBJ databases">
        <authorList>
            <person name="Urmite Genomes"/>
        </authorList>
    </citation>
    <scope>NUCLEOTIDE SEQUENCE [LARGE SCALE GENOMIC DNA]</scope>
    <source>
        <strain evidence="2">Arc-Hr</strain>
    </source>
</reference>
<sequence>MLMACITSLFHPNRRFNSVVLTQSVFSVIQSKQYNKTKVSFRENIWLYSSLICNS</sequence>
<accession>A0A0D6JQT2</accession>
<dbReference type="Proteomes" id="UP000198902">
    <property type="component" value="Unassembled WGS sequence"/>
</dbReference>
<keyword evidence="2" id="KW-1185">Reference proteome</keyword>
<dbReference type="AlphaFoldDB" id="A0A0D6JQT2"/>
<gene>
    <name evidence="1" type="ORF">BN996_01454</name>
</gene>
<evidence type="ECO:0000313" key="2">
    <source>
        <dbReference type="Proteomes" id="UP000198902"/>
    </source>
</evidence>